<dbReference type="OrthoDB" id="9808036at2"/>
<dbReference type="GO" id="GO:0022627">
    <property type="term" value="C:cytosolic small ribosomal subunit"/>
    <property type="evidence" value="ECO:0007669"/>
    <property type="project" value="TreeGrafter"/>
</dbReference>
<dbReference type="EMBL" id="CP010904">
    <property type="protein sequence ID" value="AKJ63623.1"/>
    <property type="molecule type" value="Genomic_DNA"/>
</dbReference>
<evidence type="ECO:0000256" key="3">
    <source>
        <dbReference type="ARBA" id="ARBA00023274"/>
    </source>
</evidence>
<dbReference type="PATRIC" id="fig|1609981.3.peg.358"/>
<organism evidence="8 9">
    <name type="scientific">Kiritimatiella glycovorans</name>
    <dbReference type="NCBI Taxonomy" id="1307763"/>
    <lineage>
        <taxon>Bacteria</taxon>
        <taxon>Pseudomonadati</taxon>
        <taxon>Kiritimatiellota</taxon>
        <taxon>Kiritimatiellia</taxon>
        <taxon>Kiritimatiellales</taxon>
        <taxon>Kiritimatiellaceae</taxon>
        <taxon>Kiritimatiella</taxon>
    </lineage>
</organism>
<reference evidence="8 9" key="2">
    <citation type="journal article" date="2016" name="ISME J.">
        <title>Characterization of the first cultured representative of Verrucomicrobia subdivision 5 indicates the proposal of a novel phylum.</title>
        <authorList>
            <person name="Spring S."/>
            <person name="Bunk B."/>
            <person name="Sproer C."/>
            <person name="Schumann P."/>
            <person name="Rohde M."/>
            <person name="Tindall B.J."/>
            <person name="Klenk H.P."/>
        </authorList>
    </citation>
    <scope>NUCLEOTIDE SEQUENCE [LARGE SCALE GENOMIC DNA]</scope>
    <source>
        <strain evidence="8 9">L21-Fru-AB</strain>
    </source>
</reference>
<dbReference type="PROSITE" id="PS00962">
    <property type="entry name" value="RIBOSOMAL_S2_1"/>
    <property type="match status" value="1"/>
</dbReference>
<dbReference type="Gene3D" id="1.10.287.610">
    <property type="entry name" value="Helix hairpin bin"/>
    <property type="match status" value="1"/>
</dbReference>
<feature type="compositionally biased region" description="Low complexity" evidence="7">
    <location>
        <begin position="291"/>
        <end position="306"/>
    </location>
</feature>
<reference evidence="9" key="1">
    <citation type="submission" date="2015-02" db="EMBL/GenBank/DDBJ databases">
        <title>Description and complete genome sequence of the first cultured representative of the subdivision 5 of the Verrucomicrobia phylum.</title>
        <authorList>
            <person name="Spring S."/>
            <person name="Bunk B."/>
            <person name="Sproer C."/>
            <person name="Klenk H.-P."/>
        </authorList>
    </citation>
    <scope>NUCLEOTIDE SEQUENCE [LARGE SCALE GENOMIC DNA]</scope>
    <source>
        <strain evidence="9">L21-Fru-AB</strain>
    </source>
</reference>
<dbReference type="FunFam" id="1.10.287.610:FF:000001">
    <property type="entry name" value="30S ribosomal protein S2"/>
    <property type="match status" value="1"/>
</dbReference>
<dbReference type="STRING" id="1307763.L21SP4_00342"/>
<evidence type="ECO:0000256" key="7">
    <source>
        <dbReference type="SAM" id="MobiDB-lite"/>
    </source>
</evidence>
<evidence type="ECO:0000256" key="5">
    <source>
        <dbReference type="HAMAP-Rule" id="MF_00291"/>
    </source>
</evidence>
<dbReference type="InterPro" id="IPR023591">
    <property type="entry name" value="Ribosomal_uS2_flav_dom_sf"/>
</dbReference>
<proteinExistence type="inferred from homology"/>
<dbReference type="InterPro" id="IPR018130">
    <property type="entry name" value="Ribosomal_uS2_CS"/>
</dbReference>
<dbReference type="PRINTS" id="PR00395">
    <property type="entry name" value="RIBOSOMALS2"/>
</dbReference>
<dbReference type="NCBIfam" id="TIGR01011">
    <property type="entry name" value="rpsB_bact"/>
    <property type="match status" value="1"/>
</dbReference>
<evidence type="ECO:0000313" key="8">
    <source>
        <dbReference type="EMBL" id="AKJ63623.1"/>
    </source>
</evidence>
<dbReference type="GO" id="GO:0006412">
    <property type="term" value="P:translation"/>
    <property type="evidence" value="ECO:0007669"/>
    <property type="project" value="UniProtKB-UniRule"/>
</dbReference>
<gene>
    <name evidence="5 8" type="primary">rpsB</name>
    <name evidence="8" type="ORF">L21SP4_00342</name>
</gene>
<dbReference type="AlphaFoldDB" id="A0A0G3EBF0"/>
<dbReference type="PANTHER" id="PTHR12534:SF0">
    <property type="entry name" value="SMALL RIBOSOMAL SUBUNIT PROTEIN US2M"/>
    <property type="match status" value="1"/>
</dbReference>
<feature type="compositionally biased region" description="Basic and acidic residues" evidence="7">
    <location>
        <begin position="321"/>
        <end position="335"/>
    </location>
</feature>
<keyword evidence="3 5" id="KW-0687">Ribonucleoprotein</keyword>
<dbReference type="Proteomes" id="UP000035268">
    <property type="component" value="Chromosome"/>
</dbReference>
<dbReference type="Gene3D" id="3.40.50.10490">
    <property type="entry name" value="Glucose-6-phosphate isomerase like protein, domain 1"/>
    <property type="match status" value="1"/>
</dbReference>
<dbReference type="InterPro" id="IPR005706">
    <property type="entry name" value="Ribosomal_uS2_bac/mit/plastid"/>
</dbReference>
<evidence type="ECO:0000256" key="6">
    <source>
        <dbReference type="RuleBase" id="RU003631"/>
    </source>
</evidence>
<sequence length="364" mass="41015">MELTSREVEIRDMLDAGVHFGHQTKRWNPKMKRFIFGAKSGIYLIDLTQSLAQLRVAREFLADVVSQGRKVLFVGTKKQAQDVLRETAESMEQPYVVHRWLGGMLTNHRTVRQSVKRMRELERMEQDGTFDNMASKKEVAGLKREQEKLQRNLWGIKDMDRLPGALVVIDINRESLAVREANRLHIPVVAMVDTNTDPDPVDYPIPGNDDSLRSIRLVVEQLGAAVKEAQDLYSREAIEKARERERREAEETAASKAAEETRMAKENEERRKREEVLARMRRERELAGTQAGDEAGPADAGAVAEETAWEQVGAAETKASAGEEKTEEPEPREQADDAATGKSGEEETGQTQDPGEAPEEEKPE</sequence>
<evidence type="ECO:0000256" key="2">
    <source>
        <dbReference type="ARBA" id="ARBA00022980"/>
    </source>
</evidence>
<evidence type="ECO:0000256" key="1">
    <source>
        <dbReference type="ARBA" id="ARBA00006242"/>
    </source>
</evidence>
<protein>
    <recommendedName>
        <fullName evidence="4 5">Small ribosomal subunit protein uS2</fullName>
    </recommendedName>
</protein>
<dbReference type="GO" id="GO:0003735">
    <property type="term" value="F:structural constituent of ribosome"/>
    <property type="evidence" value="ECO:0007669"/>
    <property type="project" value="InterPro"/>
</dbReference>
<dbReference type="InterPro" id="IPR001865">
    <property type="entry name" value="Ribosomal_uS2"/>
</dbReference>
<evidence type="ECO:0000313" key="9">
    <source>
        <dbReference type="Proteomes" id="UP000035268"/>
    </source>
</evidence>
<dbReference type="CDD" id="cd01425">
    <property type="entry name" value="RPS2"/>
    <property type="match status" value="1"/>
</dbReference>
<keyword evidence="2 5" id="KW-0689">Ribosomal protein</keyword>
<dbReference type="SUPFAM" id="SSF52313">
    <property type="entry name" value="Ribosomal protein S2"/>
    <property type="match status" value="1"/>
</dbReference>
<dbReference type="KEGG" id="vbl:L21SP4_00342"/>
<feature type="region of interest" description="Disordered" evidence="7">
    <location>
        <begin position="243"/>
        <end position="364"/>
    </location>
</feature>
<dbReference type="PANTHER" id="PTHR12534">
    <property type="entry name" value="30S RIBOSOMAL PROTEIN S2 PROKARYOTIC AND ORGANELLAR"/>
    <property type="match status" value="1"/>
</dbReference>
<dbReference type="PROSITE" id="PS00963">
    <property type="entry name" value="RIBOSOMAL_S2_2"/>
    <property type="match status" value="1"/>
</dbReference>
<evidence type="ECO:0000256" key="4">
    <source>
        <dbReference type="ARBA" id="ARBA00035256"/>
    </source>
</evidence>
<comment type="similarity">
    <text evidence="1 5 6">Belongs to the universal ribosomal protein uS2 family.</text>
</comment>
<name>A0A0G3EBF0_9BACT</name>
<dbReference type="HAMAP" id="MF_00291_B">
    <property type="entry name" value="Ribosomal_uS2_B"/>
    <property type="match status" value="1"/>
</dbReference>
<dbReference type="Pfam" id="PF00318">
    <property type="entry name" value="Ribosomal_S2"/>
    <property type="match status" value="1"/>
</dbReference>
<dbReference type="RefSeq" id="WP_074041333.1">
    <property type="nucleotide sequence ID" value="NZ_CP010904.1"/>
</dbReference>
<accession>A0A0G3EBF0</accession>
<keyword evidence="9" id="KW-1185">Reference proteome</keyword>
<feature type="compositionally biased region" description="Basic and acidic residues" evidence="7">
    <location>
        <begin position="257"/>
        <end position="286"/>
    </location>
</feature>